<keyword evidence="1" id="KW-0732">Signal</keyword>
<dbReference type="Proteomes" id="UP000199410">
    <property type="component" value="Unassembled WGS sequence"/>
</dbReference>
<organism evidence="2 3">
    <name type="scientific">Lysinibacillus fusiformis</name>
    <dbReference type="NCBI Taxonomy" id="28031"/>
    <lineage>
        <taxon>Bacteria</taxon>
        <taxon>Bacillati</taxon>
        <taxon>Bacillota</taxon>
        <taxon>Bacilli</taxon>
        <taxon>Bacillales</taxon>
        <taxon>Bacillaceae</taxon>
        <taxon>Lysinibacillus</taxon>
    </lineage>
</organism>
<dbReference type="EMBL" id="FOEL01000018">
    <property type="protein sequence ID" value="SER57497.1"/>
    <property type="molecule type" value="Genomic_DNA"/>
</dbReference>
<feature type="signal peptide" evidence="1">
    <location>
        <begin position="1"/>
        <end position="28"/>
    </location>
</feature>
<reference evidence="2 3" key="1">
    <citation type="submission" date="2016-10" db="EMBL/GenBank/DDBJ databases">
        <authorList>
            <person name="Varghese N."/>
            <person name="Submissions S."/>
        </authorList>
    </citation>
    <scope>NUCLEOTIDE SEQUENCE [LARGE SCALE GENOMIC DNA]</scope>
    <source>
        <strain evidence="2 3">TC-13</strain>
    </source>
</reference>
<feature type="chain" id="PRO_5031343349" evidence="1">
    <location>
        <begin position="29"/>
        <end position="112"/>
    </location>
</feature>
<evidence type="ECO:0000256" key="1">
    <source>
        <dbReference type="SAM" id="SignalP"/>
    </source>
</evidence>
<gene>
    <name evidence="2" type="ORF">SAMN02787113_04077</name>
</gene>
<dbReference type="AlphaFoldDB" id="A0A1H9QAN8"/>
<protein>
    <submittedName>
        <fullName evidence="2">Uncharacterized protein</fullName>
    </submittedName>
</protein>
<feature type="non-terminal residue" evidence="2">
    <location>
        <position position="112"/>
    </location>
</feature>
<evidence type="ECO:0000313" key="2">
    <source>
        <dbReference type="EMBL" id="SER57497.1"/>
    </source>
</evidence>
<dbReference type="RefSeq" id="WP_139207554.1">
    <property type="nucleotide sequence ID" value="NZ_FOEL01000018.1"/>
</dbReference>
<comment type="caution">
    <text evidence="2">The sequence shown here is derived from an EMBL/GenBank/DDBJ whole genome shotgun (WGS) entry which is preliminary data.</text>
</comment>
<proteinExistence type="predicted"/>
<name>A0A1H9QAN8_9BACI</name>
<sequence>MKKSKSLFSLAAVLLIGGLFSFTETASASETDSFKEEVGDLFVKIPYAKSEVYVQEVETNDPSIEQINVYDKDTNELITEISVQEVETNESITEISAQGKLSSARNYVQREV</sequence>
<evidence type="ECO:0000313" key="3">
    <source>
        <dbReference type="Proteomes" id="UP000199410"/>
    </source>
</evidence>
<accession>A0A1H9QAN8</accession>